<dbReference type="AlphaFoldDB" id="A0A5E8BKL9"/>
<feature type="domain" description="CWH43-like N-terminal" evidence="7">
    <location>
        <begin position="8"/>
        <end position="221"/>
    </location>
</feature>
<feature type="compositionally biased region" description="Low complexity" evidence="5">
    <location>
        <begin position="281"/>
        <end position="299"/>
    </location>
</feature>
<evidence type="ECO:0000313" key="8">
    <source>
        <dbReference type="EMBL" id="VVT51821.1"/>
    </source>
</evidence>
<evidence type="ECO:0000256" key="2">
    <source>
        <dbReference type="ARBA" id="ARBA00022692"/>
    </source>
</evidence>
<accession>A0A5E8BKL9</accession>
<dbReference type="InterPro" id="IPR050911">
    <property type="entry name" value="DRAM/TMEM150_Autophagy_Mod"/>
</dbReference>
<name>A0A5E8BKL9_9ASCO</name>
<feature type="compositionally biased region" description="Polar residues" evidence="5">
    <location>
        <begin position="327"/>
        <end position="342"/>
    </location>
</feature>
<comment type="subcellular location">
    <subcellularLocation>
        <location evidence="1">Endomembrane system</location>
        <topology evidence="1">Multi-pass membrane protein</topology>
    </subcellularLocation>
</comment>
<keyword evidence="3 6" id="KW-1133">Transmembrane helix</keyword>
<feature type="transmembrane region" description="Helical" evidence="6">
    <location>
        <begin position="98"/>
        <end position="120"/>
    </location>
</feature>
<proteinExistence type="predicted"/>
<dbReference type="EMBL" id="CABVLU010000002">
    <property type="protein sequence ID" value="VVT51821.1"/>
    <property type="molecule type" value="Genomic_DNA"/>
</dbReference>
<dbReference type="PANTHER" id="PTHR21324:SF2">
    <property type="entry name" value="EG:22E5.9 PROTEIN"/>
    <property type="match status" value="1"/>
</dbReference>
<dbReference type="GO" id="GO:0012505">
    <property type="term" value="C:endomembrane system"/>
    <property type="evidence" value="ECO:0007669"/>
    <property type="project" value="UniProtKB-SubCell"/>
</dbReference>
<reference evidence="8 9" key="1">
    <citation type="submission" date="2019-09" db="EMBL/GenBank/DDBJ databases">
        <authorList>
            <person name="Brejova B."/>
        </authorList>
    </citation>
    <scope>NUCLEOTIDE SEQUENCE [LARGE SCALE GENOMIC DNA]</scope>
</reference>
<sequence>MFRVFGHWQIPLVCAIVWWGMLIAMLAVWSAQGKPKYGTDRKDVVLVYISDIGAWSLQALFIACASVQAPFFILALAAERYLRHAGRLPPNLRRREKLFAAIAIILSIPGQVGIILVAVFNTVKHHTLHFSMLIMFLVCTGVSVLFTILEFGFLDYSYAHARRLRVSYMLKAFWLIIAIILAICFAALNRSSKDVAAAVFEWFLAFFYGMYLLILSYDLFPAFKSYSSANAIESGIDRTLFRVTSWWLPHRIKTSALAHPPLEKDFVETDSDPALSADVRPSTTPTFTSSSNNNNAANNIPLEIPTPDCGDAQRPSLGDRVYENRRNMTQVPTDETNRFQTS</sequence>
<evidence type="ECO:0000259" key="7">
    <source>
        <dbReference type="Pfam" id="PF10277"/>
    </source>
</evidence>
<protein>
    <recommendedName>
        <fullName evidence="7">CWH43-like N-terminal domain-containing protein</fullName>
    </recommendedName>
</protein>
<keyword evidence="2 6" id="KW-0812">Transmembrane</keyword>
<keyword evidence="4 6" id="KW-0472">Membrane</keyword>
<feature type="transmembrane region" description="Helical" evidence="6">
    <location>
        <begin position="132"/>
        <end position="156"/>
    </location>
</feature>
<evidence type="ECO:0000256" key="6">
    <source>
        <dbReference type="SAM" id="Phobius"/>
    </source>
</evidence>
<feature type="transmembrane region" description="Helical" evidence="6">
    <location>
        <begin position="12"/>
        <end position="32"/>
    </location>
</feature>
<feature type="transmembrane region" description="Helical" evidence="6">
    <location>
        <begin position="200"/>
        <end position="220"/>
    </location>
</feature>
<evidence type="ECO:0000313" key="9">
    <source>
        <dbReference type="Proteomes" id="UP000398389"/>
    </source>
</evidence>
<dbReference type="Proteomes" id="UP000398389">
    <property type="component" value="Unassembled WGS sequence"/>
</dbReference>
<organism evidence="8 9">
    <name type="scientific">Magnusiomyces paraingens</name>
    <dbReference type="NCBI Taxonomy" id="2606893"/>
    <lineage>
        <taxon>Eukaryota</taxon>
        <taxon>Fungi</taxon>
        <taxon>Dikarya</taxon>
        <taxon>Ascomycota</taxon>
        <taxon>Saccharomycotina</taxon>
        <taxon>Dipodascomycetes</taxon>
        <taxon>Dipodascales</taxon>
        <taxon>Dipodascaceae</taxon>
        <taxon>Magnusiomyces</taxon>
    </lineage>
</organism>
<evidence type="ECO:0000256" key="5">
    <source>
        <dbReference type="SAM" id="MobiDB-lite"/>
    </source>
</evidence>
<dbReference type="PANTHER" id="PTHR21324">
    <property type="entry name" value="FASTING-INDUCIBLE INTEGRAL MEMBRANE PROTEIN TM6P1-RELATED"/>
    <property type="match status" value="1"/>
</dbReference>
<feature type="transmembrane region" description="Helical" evidence="6">
    <location>
        <begin position="52"/>
        <end position="77"/>
    </location>
</feature>
<dbReference type="GeneID" id="43582042"/>
<feature type="transmembrane region" description="Helical" evidence="6">
    <location>
        <begin position="168"/>
        <end position="188"/>
    </location>
</feature>
<evidence type="ECO:0000256" key="4">
    <source>
        <dbReference type="ARBA" id="ARBA00023136"/>
    </source>
</evidence>
<dbReference type="RefSeq" id="XP_031853833.1">
    <property type="nucleotide sequence ID" value="XM_031997942.1"/>
</dbReference>
<dbReference type="Pfam" id="PF10277">
    <property type="entry name" value="Frag1"/>
    <property type="match status" value="1"/>
</dbReference>
<evidence type="ECO:0000256" key="3">
    <source>
        <dbReference type="ARBA" id="ARBA00022989"/>
    </source>
</evidence>
<dbReference type="OrthoDB" id="10032492at2759"/>
<gene>
    <name evidence="8" type="ORF">SAPINGB_P003224</name>
</gene>
<dbReference type="InterPro" id="IPR019402">
    <property type="entry name" value="CWH43_N"/>
</dbReference>
<feature type="region of interest" description="Disordered" evidence="5">
    <location>
        <begin position="273"/>
        <end position="342"/>
    </location>
</feature>
<evidence type="ECO:0000256" key="1">
    <source>
        <dbReference type="ARBA" id="ARBA00004127"/>
    </source>
</evidence>
<dbReference type="GO" id="GO:0005886">
    <property type="term" value="C:plasma membrane"/>
    <property type="evidence" value="ECO:0007669"/>
    <property type="project" value="TreeGrafter"/>
</dbReference>
<keyword evidence="9" id="KW-1185">Reference proteome</keyword>